<dbReference type="EMBL" id="CAJNNW010017982">
    <property type="protein sequence ID" value="CAE8662151.1"/>
    <property type="molecule type" value="Genomic_DNA"/>
</dbReference>
<sequence>LYLRLCSLPFHAPLRSLWLMEGDERDVELGSEEEPALEEFFDALQEDVERCLAEARPCQIQSPETYHPQPSGVAQATAPLPSRRSRVSLAEDPSARTSFGRALSRSSSSASVYHDAVEWDYDSRVGLHSTAASPSCRQVCRWCCSAARCTLSVSRTPFAAMLCLGSASFCIWPDGWQGGTEDLQPVLLFLFSAGALLSASLPACLRRAASLCAGLLLCVYRLRRPDRKRSVSN</sequence>
<organism evidence="2 3">
    <name type="scientific">Polarella glacialis</name>
    <name type="common">Dinoflagellate</name>
    <dbReference type="NCBI Taxonomy" id="89957"/>
    <lineage>
        <taxon>Eukaryota</taxon>
        <taxon>Sar</taxon>
        <taxon>Alveolata</taxon>
        <taxon>Dinophyceae</taxon>
        <taxon>Suessiales</taxon>
        <taxon>Suessiaceae</taxon>
        <taxon>Polarella</taxon>
    </lineage>
</organism>
<gene>
    <name evidence="2" type="ORF">PGLA2088_LOCUS14746</name>
</gene>
<name>A0A813IYT3_POLGL</name>
<evidence type="ECO:0000313" key="2">
    <source>
        <dbReference type="EMBL" id="CAE8662151.1"/>
    </source>
</evidence>
<feature type="non-terminal residue" evidence="2">
    <location>
        <position position="233"/>
    </location>
</feature>
<proteinExistence type="predicted"/>
<feature type="non-terminal residue" evidence="2">
    <location>
        <position position="1"/>
    </location>
</feature>
<comment type="caution">
    <text evidence="2">The sequence shown here is derived from an EMBL/GenBank/DDBJ whole genome shotgun (WGS) entry which is preliminary data.</text>
</comment>
<evidence type="ECO:0000313" key="3">
    <source>
        <dbReference type="Proteomes" id="UP000626109"/>
    </source>
</evidence>
<dbReference type="AlphaFoldDB" id="A0A813IYT3"/>
<protein>
    <submittedName>
        <fullName evidence="2">Uncharacterized protein</fullName>
    </submittedName>
</protein>
<feature type="region of interest" description="Disordered" evidence="1">
    <location>
        <begin position="62"/>
        <end position="93"/>
    </location>
</feature>
<reference evidence="2" key="1">
    <citation type="submission" date="2021-02" db="EMBL/GenBank/DDBJ databases">
        <authorList>
            <person name="Dougan E. K."/>
            <person name="Rhodes N."/>
            <person name="Thang M."/>
            <person name="Chan C."/>
        </authorList>
    </citation>
    <scope>NUCLEOTIDE SEQUENCE</scope>
</reference>
<accession>A0A813IYT3</accession>
<evidence type="ECO:0000256" key="1">
    <source>
        <dbReference type="SAM" id="MobiDB-lite"/>
    </source>
</evidence>
<dbReference type="Proteomes" id="UP000626109">
    <property type="component" value="Unassembled WGS sequence"/>
</dbReference>